<comment type="cofactor">
    <cofactor evidence="1">
        <name>Mn(2+)</name>
        <dbReference type="ChEBI" id="CHEBI:29035"/>
    </cofactor>
</comment>
<evidence type="ECO:0000256" key="6">
    <source>
        <dbReference type="ARBA" id="ARBA00022771"/>
    </source>
</evidence>
<dbReference type="PANTHER" id="PTHR22748:SF4">
    <property type="entry name" value="DNA-(APURINIC OR APYRIMIDINIC SITE) ENDONUCLEASE 2"/>
    <property type="match status" value="1"/>
</dbReference>
<evidence type="ECO:0000256" key="10">
    <source>
        <dbReference type="ARBA" id="ARBA00023242"/>
    </source>
</evidence>
<dbReference type="Proteomes" id="UP001497600">
    <property type="component" value="Chromosome H"/>
</dbReference>
<reference evidence="14 15" key="1">
    <citation type="submission" date="2024-01" db="EMBL/GenBank/DDBJ databases">
        <authorList>
            <consortium name="Genoscope - CEA"/>
            <person name="William W."/>
        </authorList>
    </citation>
    <scope>NUCLEOTIDE SEQUENCE [LARGE SCALE GENOMIC DNA]</scope>
    <source>
        <strain evidence="14 15">29B2s-10</strain>
    </source>
</reference>
<name>A0ABP0EKX2_9ASCO</name>
<evidence type="ECO:0000256" key="12">
    <source>
        <dbReference type="SAM" id="MobiDB-lite"/>
    </source>
</evidence>
<evidence type="ECO:0000313" key="15">
    <source>
        <dbReference type="Proteomes" id="UP001497600"/>
    </source>
</evidence>
<evidence type="ECO:0000256" key="4">
    <source>
        <dbReference type="ARBA" id="ARBA00013541"/>
    </source>
</evidence>
<evidence type="ECO:0000259" key="13">
    <source>
        <dbReference type="PROSITE" id="PS51999"/>
    </source>
</evidence>
<keyword evidence="10" id="KW-0539">Nucleus</keyword>
<feature type="region of interest" description="Disordered" evidence="12">
    <location>
        <begin position="463"/>
        <end position="489"/>
    </location>
</feature>
<dbReference type="PANTHER" id="PTHR22748">
    <property type="entry name" value="AP ENDONUCLEASE"/>
    <property type="match status" value="1"/>
</dbReference>
<comment type="cofactor">
    <cofactor evidence="2">
        <name>Mg(2+)</name>
        <dbReference type="ChEBI" id="CHEBI:18420"/>
    </cofactor>
</comment>
<dbReference type="Gene3D" id="3.60.10.10">
    <property type="entry name" value="Endonuclease/exonuclease/phosphatase"/>
    <property type="match status" value="1"/>
</dbReference>
<dbReference type="InterPro" id="IPR020848">
    <property type="entry name" value="AP_endonuclease_F1_CS"/>
</dbReference>
<keyword evidence="15" id="KW-1185">Reference proteome</keyword>
<keyword evidence="6 11" id="KW-0863">Zinc-finger</keyword>
<evidence type="ECO:0000313" key="14">
    <source>
        <dbReference type="EMBL" id="CAK7921567.1"/>
    </source>
</evidence>
<evidence type="ECO:0000256" key="9">
    <source>
        <dbReference type="ARBA" id="ARBA00022842"/>
    </source>
</evidence>
<protein>
    <recommendedName>
        <fullName evidence="4">DNA-(apurinic or apyrimidinic site) endonuclease 2</fullName>
    </recommendedName>
</protein>
<evidence type="ECO:0000256" key="11">
    <source>
        <dbReference type="PROSITE-ProRule" id="PRU01343"/>
    </source>
</evidence>
<evidence type="ECO:0000256" key="2">
    <source>
        <dbReference type="ARBA" id="ARBA00001946"/>
    </source>
</evidence>
<organism evidence="14 15">
    <name type="scientific">[Candida] anglica</name>
    <dbReference type="NCBI Taxonomy" id="148631"/>
    <lineage>
        <taxon>Eukaryota</taxon>
        <taxon>Fungi</taxon>
        <taxon>Dikarya</taxon>
        <taxon>Ascomycota</taxon>
        <taxon>Saccharomycotina</taxon>
        <taxon>Pichiomycetes</taxon>
        <taxon>Debaryomycetaceae</taxon>
        <taxon>Kurtzmaniella</taxon>
    </lineage>
</organism>
<comment type="similarity">
    <text evidence="3">Belongs to the DNA repair enzymes AP/ExoA family.</text>
</comment>
<dbReference type="PROSITE" id="PS51435">
    <property type="entry name" value="AP_NUCLEASE_F1_4"/>
    <property type="match status" value="1"/>
</dbReference>
<evidence type="ECO:0000256" key="5">
    <source>
        <dbReference type="ARBA" id="ARBA00022723"/>
    </source>
</evidence>
<feature type="compositionally biased region" description="Gly residues" evidence="12">
    <location>
        <begin position="133"/>
        <end position="144"/>
    </location>
</feature>
<dbReference type="EMBL" id="OZ004260">
    <property type="protein sequence ID" value="CAK7921567.1"/>
    <property type="molecule type" value="Genomic_DNA"/>
</dbReference>
<keyword evidence="8" id="KW-0862">Zinc</keyword>
<dbReference type="InterPro" id="IPR036691">
    <property type="entry name" value="Endo/exonu/phosph_ase_sf"/>
</dbReference>
<evidence type="ECO:0000256" key="1">
    <source>
        <dbReference type="ARBA" id="ARBA00001936"/>
    </source>
</evidence>
<evidence type="ECO:0000256" key="3">
    <source>
        <dbReference type="ARBA" id="ARBA00007092"/>
    </source>
</evidence>
<dbReference type="SUPFAM" id="SSF56219">
    <property type="entry name" value="DNase I-like"/>
    <property type="match status" value="1"/>
</dbReference>
<feature type="domain" description="GRF-type" evidence="13">
    <location>
        <begin position="509"/>
        <end position="566"/>
    </location>
</feature>
<dbReference type="InterPro" id="IPR010666">
    <property type="entry name" value="Znf_GRF"/>
</dbReference>
<dbReference type="PROSITE" id="PS51999">
    <property type="entry name" value="ZF_GRF"/>
    <property type="match status" value="1"/>
</dbReference>
<dbReference type="Pfam" id="PF03372">
    <property type="entry name" value="Exo_endo_phos"/>
    <property type="match status" value="1"/>
</dbReference>
<gene>
    <name evidence="14" type="primary">APN2</name>
    <name evidence="14" type="ORF">CAAN4_H15786</name>
</gene>
<dbReference type="PROSITE" id="PS00728">
    <property type="entry name" value="AP_NUCLEASE_F1_3"/>
    <property type="match status" value="1"/>
</dbReference>
<keyword evidence="5" id="KW-0479">Metal-binding</keyword>
<dbReference type="InterPro" id="IPR005135">
    <property type="entry name" value="Endo/exonuclease/phosphatase"/>
</dbReference>
<dbReference type="GO" id="GO:0004519">
    <property type="term" value="F:endonuclease activity"/>
    <property type="evidence" value="ECO:0007669"/>
    <property type="project" value="UniProtKB-KW"/>
</dbReference>
<feature type="compositionally biased region" description="Low complexity" evidence="12">
    <location>
        <begin position="464"/>
        <end position="477"/>
    </location>
</feature>
<keyword evidence="7" id="KW-0378">Hydrolase</keyword>
<evidence type="ECO:0000256" key="7">
    <source>
        <dbReference type="ARBA" id="ARBA00022801"/>
    </source>
</evidence>
<keyword evidence="14" id="KW-0540">Nuclease</keyword>
<sequence length="567" mass="63705">MRPPSPSENIVNVQENKNGITYEALFSPKVDKTTRFVSFNVNGTKTLFNYYPWNNTQQNYDRAFELMNADVISLQELKLSPSNISSINIGNLENYRSFISLPKSKRGYSGVGLFVHKRLSVIKAEEGITGWLTNGGGGTDGGSGVPYRESESPIGGYPKQKTISKERSLEIDSEGRTIFVELGGKIVVVSVYCPANSMGTEKGEEFRMEFLSLLLQRCYDLKHIHGKDVILMGDINVSLDLIDHADTIQELMKSKLVKPVSSPEIFEVSNMNACIEFKTSKPARELLNRFTVPTLSGLHKTDKQFFHDTTRYIQGRRLGMYTVWNTMTSARQSNYGSRIDLILASSKELLENVESADIWPLVNGSDHCPVFTDFKLSDEVLNSSGNCITLKFEAKSHFKLVRHTDILQHFMTLKSNPEPKKPITNVDVVDSQPQKKRKLEYVSRKKSKQSASQTSISNFFFKDPTTTTTIESPTTNEEPTEDKQQLATGSSPISITSLSNLIYGQEPNCLHGEPCQLKTSLNNIKTRGKKFWCCARNQVGMNSVDTSNTETIGDYRCNFFEWAKKTS</sequence>
<dbReference type="InterPro" id="IPR020847">
    <property type="entry name" value="AP_endonuclease_F1_BS"/>
</dbReference>
<dbReference type="PROSITE" id="PS00726">
    <property type="entry name" value="AP_NUCLEASE_F1_1"/>
    <property type="match status" value="1"/>
</dbReference>
<dbReference type="InterPro" id="IPR004808">
    <property type="entry name" value="AP_endonuc_1"/>
</dbReference>
<keyword evidence="9" id="KW-0460">Magnesium</keyword>
<evidence type="ECO:0000256" key="8">
    <source>
        <dbReference type="ARBA" id="ARBA00022833"/>
    </source>
</evidence>
<keyword evidence="14" id="KW-0255">Endonuclease</keyword>
<proteinExistence type="inferred from homology"/>
<accession>A0ABP0EKX2</accession>
<feature type="region of interest" description="Disordered" evidence="12">
    <location>
        <begin position="133"/>
        <end position="159"/>
    </location>
</feature>